<reference evidence="6 7" key="1">
    <citation type="submission" date="2018-08" db="EMBL/GenBank/DDBJ databases">
        <title>A genome reference for cultivated species of the human gut microbiota.</title>
        <authorList>
            <person name="Zou Y."/>
            <person name="Xue W."/>
            <person name="Luo G."/>
        </authorList>
    </citation>
    <scope>NUCLEOTIDE SEQUENCE [LARGE SCALE GENOMIC DNA]</scope>
    <source>
        <strain evidence="6 7">AF16-14</strain>
    </source>
</reference>
<dbReference type="FunFam" id="3.40.50.2300:FF:000361">
    <property type="entry name" value="Two-component system response regulator"/>
    <property type="match status" value="1"/>
</dbReference>
<protein>
    <submittedName>
        <fullName evidence="6">DNA-binding response regulator</fullName>
    </submittedName>
    <submittedName>
        <fullName evidence="4">LytTR family DNA-binding domain-containing protein</fullName>
    </submittedName>
</protein>
<reference evidence="4" key="2">
    <citation type="submission" date="2022-01" db="EMBL/GenBank/DDBJ databases">
        <title>Collection of gut derived symbiotic bacterial strains cultured from healthy donors.</title>
        <authorList>
            <person name="Lin H."/>
            <person name="Kohout C."/>
            <person name="Waligurski E."/>
            <person name="Pamer E.G."/>
        </authorList>
    </citation>
    <scope>NUCLEOTIDE SEQUENCE</scope>
    <source>
        <strain evidence="4">DFI.1.149</strain>
    </source>
</reference>
<proteinExistence type="predicted"/>
<dbReference type="Pfam" id="PF04397">
    <property type="entry name" value="LytTR"/>
    <property type="match status" value="1"/>
</dbReference>
<dbReference type="InterPro" id="IPR001789">
    <property type="entry name" value="Sig_transdc_resp-reg_receiver"/>
</dbReference>
<dbReference type="Proteomes" id="UP000284243">
    <property type="component" value="Unassembled WGS sequence"/>
</dbReference>
<dbReference type="GO" id="GO:0003677">
    <property type="term" value="F:DNA binding"/>
    <property type="evidence" value="ECO:0007669"/>
    <property type="project" value="UniProtKB-KW"/>
</dbReference>
<dbReference type="Gene3D" id="2.40.50.1020">
    <property type="entry name" value="LytTr DNA-binding domain"/>
    <property type="match status" value="1"/>
</dbReference>
<feature type="domain" description="Response regulatory" evidence="2">
    <location>
        <begin position="5"/>
        <end position="118"/>
    </location>
</feature>
<dbReference type="Proteomes" id="UP001212263">
    <property type="component" value="Unassembled WGS sequence"/>
</dbReference>
<dbReference type="Proteomes" id="UP001199750">
    <property type="component" value="Unassembled WGS sequence"/>
</dbReference>
<dbReference type="SMART" id="SM00448">
    <property type="entry name" value="REC"/>
    <property type="match status" value="1"/>
</dbReference>
<evidence type="ECO:0000313" key="6">
    <source>
        <dbReference type="EMBL" id="RGU56431.1"/>
    </source>
</evidence>
<dbReference type="GO" id="GO:0000156">
    <property type="term" value="F:phosphorelay response regulator activity"/>
    <property type="evidence" value="ECO:0007669"/>
    <property type="project" value="InterPro"/>
</dbReference>
<dbReference type="PANTHER" id="PTHR37299">
    <property type="entry name" value="TRANSCRIPTIONAL REGULATOR-RELATED"/>
    <property type="match status" value="1"/>
</dbReference>
<dbReference type="InterPro" id="IPR007492">
    <property type="entry name" value="LytTR_DNA-bd_dom"/>
</dbReference>
<dbReference type="InterPro" id="IPR011006">
    <property type="entry name" value="CheY-like_superfamily"/>
</dbReference>
<comment type="caution">
    <text evidence="6">The sequence shown here is derived from an EMBL/GenBank/DDBJ whole genome shotgun (WGS) entry which is preliminary data.</text>
</comment>
<dbReference type="EMBL" id="JAQMRD010000019">
    <property type="protein sequence ID" value="MDB9224051.1"/>
    <property type="molecule type" value="Genomic_DNA"/>
</dbReference>
<dbReference type="EMBL" id="JAKNDN010000009">
    <property type="protein sequence ID" value="MCG4959441.1"/>
    <property type="molecule type" value="Genomic_DNA"/>
</dbReference>
<dbReference type="Gene3D" id="3.40.50.2300">
    <property type="match status" value="1"/>
</dbReference>
<dbReference type="EMBL" id="QRYC01000010">
    <property type="protein sequence ID" value="RGU56431.1"/>
    <property type="molecule type" value="Genomic_DNA"/>
</dbReference>
<dbReference type="InterPro" id="IPR046947">
    <property type="entry name" value="LytR-like"/>
</dbReference>
<feature type="domain" description="HTH LytTR-type" evidence="3">
    <location>
        <begin position="150"/>
        <end position="257"/>
    </location>
</feature>
<reference evidence="5" key="3">
    <citation type="submission" date="2023-01" db="EMBL/GenBank/DDBJ databases">
        <title>Human gut microbiome strain richness.</title>
        <authorList>
            <person name="Chen-Liaw A."/>
        </authorList>
    </citation>
    <scope>NUCLEOTIDE SEQUENCE</scope>
    <source>
        <strain evidence="5">RTP21484st1_B7_RTP21484_190118</strain>
    </source>
</reference>
<evidence type="ECO:0000256" key="1">
    <source>
        <dbReference type="PROSITE-ProRule" id="PRU00169"/>
    </source>
</evidence>
<feature type="modified residue" description="4-aspartylphosphate" evidence="1">
    <location>
        <position position="58"/>
    </location>
</feature>
<dbReference type="PROSITE" id="PS50930">
    <property type="entry name" value="HTH_LYTTR"/>
    <property type="match status" value="1"/>
</dbReference>
<evidence type="ECO:0000313" key="4">
    <source>
        <dbReference type="EMBL" id="MCG4959441.1"/>
    </source>
</evidence>
<name>A0A412TS88_9BACT</name>
<dbReference type="RefSeq" id="WP_022161494.1">
    <property type="nucleotide sequence ID" value="NZ_CABJFF010000024.1"/>
</dbReference>
<organism evidence="6 7">
    <name type="scientific">Odoribacter splanchnicus</name>
    <dbReference type="NCBI Taxonomy" id="28118"/>
    <lineage>
        <taxon>Bacteria</taxon>
        <taxon>Pseudomonadati</taxon>
        <taxon>Bacteroidota</taxon>
        <taxon>Bacteroidia</taxon>
        <taxon>Bacteroidales</taxon>
        <taxon>Odoribacteraceae</taxon>
        <taxon>Odoribacter</taxon>
    </lineage>
</organism>
<accession>A0A412TS88</accession>
<dbReference type="SUPFAM" id="SSF52172">
    <property type="entry name" value="CheY-like"/>
    <property type="match status" value="1"/>
</dbReference>
<gene>
    <name evidence="6" type="ORF">DWW57_09255</name>
    <name evidence="4" type="ORF">L0P03_06175</name>
    <name evidence="5" type="ORF">PN645_13675</name>
</gene>
<evidence type="ECO:0000313" key="5">
    <source>
        <dbReference type="EMBL" id="MDB9224051.1"/>
    </source>
</evidence>
<sequence>MNNLKVAIIEDEVPAARLLHSMLKRLRPQWEIVVLPGNIEEAVAWFDANPHPELLFLDIHLSDGNSFDFLSLSHPSSIVIFTTAYDQYAIRAFSVNSIDYLLKPIDEKRLLEAILKYESIIGKQQSRPENNLQLILESLQHPEKRYRSRFLIPGNEKSYTLDVADIAYFYSENKITFAVTFTGQEHLIDLSLNKLSEQLDPDRFFRANRQILLSIQAITHIEPYFNGKIVVFVKPPHNSQITISEEKISQFKQWLNY</sequence>
<keyword evidence="1" id="KW-0597">Phosphoprotein</keyword>
<evidence type="ECO:0000313" key="7">
    <source>
        <dbReference type="Proteomes" id="UP000284243"/>
    </source>
</evidence>
<dbReference type="PANTHER" id="PTHR37299:SF1">
    <property type="entry name" value="STAGE 0 SPORULATION PROTEIN A HOMOLOG"/>
    <property type="match status" value="1"/>
</dbReference>
<dbReference type="SMART" id="SM00850">
    <property type="entry name" value="LytTR"/>
    <property type="match status" value="1"/>
</dbReference>
<evidence type="ECO:0000259" key="3">
    <source>
        <dbReference type="PROSITE" id="PS50930"/>
    </source>
</evidence>
<evidence type="ECO:0000259" key="2">
    <source>
        <dbReference type="PROSITE" id="PS50110"/>
    </source>
</evidence>
<keyword evidence="6" id="KW-0238">DNA-binding</keyword>
<dbReference type="PROSITE" id="PS50110">
    <property type="entry name" value="RESPONSE_REGULATORY"/>
    <property type="match status" value="1"/>
</dbReference>
<dbReference type="AlphaFoldDB" id="A0A412TS88"/>
<dbReference type="Pfam" id="PF00072">
    <property type="entry name" value="Response_reg"/>
    <property type="match status" value="1"/>
</dbReference>